<organism evidence="2 3">
    <name type="scientific">Actinomycetospora corticicola</name>
    <dbReference type="NCBI Taxonomy" id="663602"/>
    <lineage>
        <taxon>Bacteria</taxon>
        <taxon>Bacillati</taxon>
        <taxon>Actinomycetota</taxon>
        <taxon>Actinomycetes</taxon>
        <taxon>Pseudonocardiales</taxon>
        <taxon>Pseudonocardiaceae</taxon>
        <taxon>Actinomycetospora</taxon>
    </lineage>
</organism>
<keyword evidence="1" id="KW-1133">Transmembrane helix</keyword>
<keyword evidence="1" id="KW-0472">Membrane</keyword>
<protein>
    <submittedName>
        <fullName evidence="2">Uncharacterized protein</fullName>
    </submittedName>
</protein>
<dbReference type="AlphaFoldDB" id="A0A7Y9DY73"/>
<keyword evidence="1" id="KW-0812">Transmembrane</keyword>
<reference evidence="2 3" key="1">
    <citation type="submission" date="2020-07" db="EMBL/GenBank/DDBJ databases">
        <title>Sequencing the genomes of 1000 actinobacteria strains.</title>
        <authorList>
            <person name="Klenk H.-P."/>
        </authorList>
    </citation>
    <scope>NUCLEOTIDE SEQUENCE [LARGE SCALE GENOMIC DNA]</scope>
    <source>
        <strain evidence="2 3">DSM 45772</strain>
    </source>
</reference>
<sequence length="321" mass="35553">MSKLPSWDLQLVPKALKRPLWLLVPLGIALTAVGLFAPFPQGETGWWDKTGFIVNLASGLTAACFGIPVAFYGIQWLLEKRQRENELKTLEYLLRKNVLDLGRAGTGIVLSLLVGKLSEAHAAVVKVAMLLSALQAYDQGAVWKHDKSLGQSKAHLEELLDSVQHDHLDGFIGLEALSMLGRPDNHRIAISKLNTIMTDLLPRFDYLEQASGISEYDLHLLDEYLHKPNAVEILKAYAEPPLSGRVELVLPSSSSGTGFSINTEALAVLQDDTSSVVSALWYYNQFLQVLGRVCSALEVDIEPMLEFRSIYRPNYDEELGP</sequence>
<dbReference type="EMBL" id="JACCBN010000001">
    <property type="protein sequence ID" value="NYD37692.1"/>
    <property type="molecule type" value="Genomic_DNA"/>
</dbReference>
<feature type="transmembrane region" description="Helical" evidence="1">
    <location>
        <begin position="20"/>
        <end position="40"/>
    </location>
</feature>
<evidence type="ECO:0000313" key="2">
    <source>
        <dbReference type="EMBL" id="NYD37692.1"/>
    </source>
</evidence>
<feature type="transmembrane region" description="Helical" evidence="1">
    <location>
        <begin position="52"/>
        <end position="78"/>
    </location>
</feature>
<dbReference type="Proteomes" id="UP000535890">
    <property type="component" value="Unassembled WGS sequence"/>
</dbReference>
<dbReference type="RefSeq" id="WP_179795242.1">
    <property type="nucleotide sequence ID" value="NZ_BAABHP010000025.1"/>
</dbReference>
<keyword evidence="3" id="KW-1185">Reference proteome</keyword>
<proteinExistence type="predicted"/>
<evidence type="ECO:0000256" key="1">
    <source>
        <dbReference type="SAM" id="Phobius"/>
    </source>
</evidence>
<gene>
    <name evidence="2" type="ORF">BJ983_003794</name>
</gene>
<comment type="caution">
    <text evidence="2">The sequence shown here is derived from an EMBL/GenBank/DDBJ whole genome shotgun (WGS) entry which is preliminary data.</text>
</comment>
<name>A0A7Y9DY73_9PSEU</name>
<accession>A0A7Y9DY73</accession>
<evidence type="ECO:0000313" key="3">
    <source>
        <dbReference type="Proteomes" id="UP000535890"/>
    </source>
</evidence>